<keyword evidence="6" id="KW-1185">Reference proteome</keyword>
<evidence type="ECO:0000313" key="5">
    <source>
        <dbReference type="EMBL" id="MEN5377051.1"/>
    </source>
</evidence>
<keyword evidence="2" id="KW-0472">Membrane</keyword>
<comment type="subcellular location">
    <subcellularLocation>
        <location evidence="1">Cell outer membrane</location>
    </subcellularLocation>
</comment>
<proteinExistence type="predicted"/>
<dbReference type="SUPFAM" id="SSF56935">
    <property type="entry name" value="Porins"/>
    <property type="match status" value="1"/>
</dbReference>
<keyword evidence="4" id="KW-0732">Signal</keyword>
<dbReference type="Proteomes" id="UP001409291">
    <property type="component" value="Unassembled WGS sequence"/>
</dbReference>
<dbReference type="InterPro" id="IPR036942">
    <property type="entry name" value="Beta-barrel_TonB_sf"/>
</dbReference>
<comment type="caution">
    <text evidence="5">The sequence shown here is derived from an EMBL/GenBank/DDBJ whole genome shotgun (WGS) entry which is preliminary data.</text>
</comment>
<dbReference type="Gene3D" id="2.40.170.20">
    <property type="entry name" value="TonB-dependent receptor, beta-barrel domain"/>
    <property type="match status" value="1"/>
</dbReference>
<keyword evidence="5" id="KW-0675">Receptor</keyword>
<keyword evidence="3" id="KW-0998">Cell outer membrane</keyword>
<accession>A0ABV0BQP5</accession>
<feature type="chain" id="PRO_5045374197" evidence="4">
    <location>
        <begin position="28"/>
        <end position="578"/>
    </location>
</feature>
<gene>
    <name evidence="5" type="ORF">ABE541_07245</name>
</gene>
<evidence type="ECO:0000313" key="6">
    <source>
        <dbReference type="Proteomes" id="UP001409291"/>
    </source>
</evidence>
<protein>
    <submittedName>
        <fullName evidence="5">TonB-dependent receptor</fullName>
    </submittedName>
</protein>
<evidence type="ECO:0000256" key="4">
    <source>
        <dbReference type="SAM" id="SignalP"/>
    </source>
</evidence>
<dbReference type="RefSeq" id="WP_132769022.1">
    <property type="nucleotide sequence ID" value="NZ_JAOQNK010000001.1"/>
</dbReference>
<evidence type="ECO:0000256" key="1">
    <source>
        <dbReference type="ARBA" id="ARBA00004442"/>
    </source>
</evidence>
<dbReference type="EMBL" id="JBDJNQ010000002">
    <property type="protein sequence ID" value="MEN5377051.1"/>
    <property type="molecule type" value="Genomic_DNA"/>
</dbReference>
<feature type="signal peptide" evidence="4">
    <location>
        <begin position="1"/>
        <end position="27"/>
    </location>
</feature>
<reference evidence="5 6" key="1">
    <citation type="submission" date="2024-04" db="EMBL/GenBank/DDBJ databases">
        <title>WGS of bacteria from Torrens River.</title>
        <authorList>
            <person name="Wyrsch E.R."/>
            <person name="Drigo B."/>
        </authorList>
    </citation>
    <scope>NUCLEOTIDE SEQUENCE [LARGE SCALE GENOMIC DNA]</scope>
    <source>
        <strain evidence="5 6">TWI391</strain>
    </source>
</reference>
<name>A0ABV0BQP5_9SPHI</name>
<evidence type="ECO:0000256" key="2">
    <source>
        <dbReference type="ARBA" id="ARBA00023136"/>
    </source>
</evidence>
<evidence type="ECO:0000256" key="3">
    <source>
        <dbReference type="ARBA" id="ARBA00023237"/>
    </source>
</evidence>
<organism evidence="5 6">
    <name type="scientific">Sphingobacterium kitahiroshimense</name>
    <dbReference type="NCBI Taxonomy" id="470446"/>
    <lineage>
        <taxon>Bacteria</taxon>
        <taxon>Pseudomonadati</taxon>
        <taxon>Bacteroidota</taxon>
        <taxon>Sphingobacteriia</taxon>
        <taxon>Sphingobacteriales</taxon>
        <taxon>Sphingobacteriaceae</taxon>
        <taxon>Sphingobacterium</taxon>
    </lineage>
</organism>
<sequence>MKKLHNTTVKKYTLATLLLGAGMHSFAQETPKKVDPATPVTIDSFDVVRDYKPILADAVKIRRSPDMTNKREYQPKLSYNNISDKKLDINTGLRELNVKELPFSQLADQTSNYVKFGVGNYNTILGEAYLAVDKFENTRFGLFAKHLNQKGSIEGQKFATQDVGIFGRRVYEPFTVNGTLGYNRYSTNFYGQVFDNSSNLINTTPEAQAFNDIYFNGELTSNADVDKAGAVSYSAKADAYLFKDKYDAKENSFAISGYVNKKVNTFNVGANLSASFNSVEDVKVATKNHVASINPYIKFKGDNYNVTLGANLVSEFGDTSRFNVFPTVEADFAVVPQYVYLFAGANGGVKQGSLRGFAKENPYLNSNIDVRNTLEKLNVYAGLKGNAGANFGYKVKAFYKQIEGLPLYVNSREELGGGFVPYKFDVIYDGYSSKATHFGIEGEMNVRVSQLVNLSGKLNIDDYKVKDNEEAWSLPKFRFLANARFNISDKFFVDAELSTQGQTSALAYTYTSATVRSENPSKVTIPSFADFNAGAEYRIKKQLGVFVKANNIFGKEYERYQYYPRLGFNIIGGINFSF</sequence>